<evidence type="ECO:0000313" key="4">
    <source>
        <dbReference type="Proteomes" id="UP000190834"/>
    </source>
</evidence>
<dbReference type="GeneID" id="70581945"/>
<gene>
    <name evidence="2" type="ORF">SAMN02745782_03259</name>
    <name evidence="3" type="ORF">SAMN02745782_03265</name>
</gene>
<feature type="region of interest" description="Disordered" evidence="1">
    <location>
        <begin position="78"/>
        <end position="99"/>
    </location>
</feature>
<dbReference type="Pfam" id="PF14412">
    <property type="entry name" value="AHH"/>
    <property type="match status" value="1"/>
</dbReference>
<dbReference type="Proteomes" id="UP000190834">
    <property type="component" value="Unassembled WGS sequence"/>
</dbReference>
<sequence length="235" mass="26991">MKKVILSKSPIQSIPARPSNPTPLELAINRFQREAVRVRQNLQQEPKPDGMALKKIKEDLAFLDRELIRISTQSSLQSNLSEYRESNKQKKSHELVKEPHHPTKQLASHLYAVAEPQPSKNHQAHHIVMGKGNARMMRTRLQMHLYGIGINDPVNGVWLPRSTAFEGHFTTPKAPPHSRIHSHNYQTWISDSLVNIRKSETQFVNKLRIIKLDIKNGTHPTKILEKKDINWSPSK</sequence>
<reference evidence="2" key="1">
    <citation type="submission" date="2017-02" db="EMBL/GenBank/DDBJ databases">
        <authorList>
            <person name="Peterson S.W."/>
        </authorList>
    </citation>
    <scope>NUCLEOTIDE SEQUENCE [LARGE SCALE GENOMIC DNA]</scope>
    <source>
        <strain evidence="2">DSM 19608</strain>
    </source>
</reference>
<dbReference type="RefSeq" id="WP_078927571.1">
    <property type="nucleotide sequence ID" value="NZ_FUXB01000026.1"/>
</dbReference>
<organism evidence="2 4">
    <name type="scientific">Vibrio cincinnatiensis DSM 19608</name>
    <dbReference type="NCBI Taxonomy" id="1123491"/>
    <lineage>
        <taxon>Bacteria</taxon>
        <taxon>Pseudomonadati</taxon>
        <taxon>Pseudomonadota</taxon>
        <taxon>Gammaproteobacteria</taxon>
        <taxon>Vibrionales</taxon>
        <taxon>Vibrionaceae</taxon>
        <taxon>Vibrio</taxon>
    </lineage>
</organism>
<dbReference type="InterPro" id="IPR032871">
    <property type="entry name" value="AHH_dom_containing"/>
</dbReference>
<feature type="region of interest" description="Disordered" evidence="1">
    <location>
        <begin position="1"/>
        <end position="22"/>
    </location>
</feature>
<proteinExistence type="predicted"/>
<name>A0A1T4SF61_VIBCI</name>
<dbReference type="OrthoDB" id="5889044at2"/>
<feature type="compositionally biased region" description="Basic and acidic residues" evidence="1">
    <location>
        <begin position="82"/>
        <end position="99"/>
    </location>
</feature>
<evidence type="ECO:0000313" key="3">
    <source>
        <dbReference type="EMBL" id="SKA27141.1"/>
    </source>
</evidence>
<dbReference type="EMBL" id="FUXB01000026">
    <property type="protein sequence ID" value="SKA26980.1"/>
    <property type="molecule type" value="Genomic_DNA"/>
</dbReference>
<evidence type="ECO:0000256" key="1">
    <source>
        <dbReference type="SAM" id="MobiDB-lite"/>
    </source>
</evidence>
<keyword evidence="4" id="KW-1185">Reference proteome</keyword>
<dbReference type="AlphaFoldDB" id="A0A1T4SF61"/>
<accession>A0A1T4SF61</accession>
<reference evidence="4" key="2">
    <citation type="submission" date="2017-02" db="EMBL/GenBank/DDBJ databases">
        <authorList>
            <person name="Varghese N."/>
            <person name="Submissions S."/>
        </authorList>
    </citation>
    <scope>NUCLEOTIDE SEQUENCE [LARGE SCALE GENOMIC DNA]</scope>
    <source>
        <strain evidence="4">DSM 19608</strain>
    </source>
</reference>
<evidence type="ECO:0000313" key="2">
    <source>
        <dbReference type="EMBL" id="SKA26980.1"/>
    </source>
</evidence>
<protein>
    <submittedName>
        <fullName evidence="2">A nuclease family of the HNH/ENDO VII superfamily with conserved AHH</fullName>
    </submittedName>
</protein>
<dbReference type="EMBL" id="FUXB01000027">
    <property type="protein sequence ID" value="SKA27141.1"/>
    <property type="molecule type" value="Genomic_DNA"/>
</dbReference>